<dbReference type="CDD" id="cd18873">
    <property type="entry name" value="NUDIX_NadM_like"/>
    <property type="match status" value="1"/>
</dbReference>
<dbReference type="Gene3D" id="3.90.79.10">
    <property type="entry name" value="Nucleoside Triphosphate Pyrophosphohydrolase"/>
    <property type="match status" value="1"/>
</dbReference>
<dbReference type="InterPro" id="IPR000086">
    <property type="entry name" value="NUDIX_hydrolase_dom"/>
</dbReference>
<name>A0A1M6SCL7_XYLRU</name>
<dbReference type="Proteomes" id="UP000184130">
    <property type="component" value="Unassembled WGS sequence"/>
</dbReference>
<dbReference type="PROSITE" id="PS51462">
    <property type="entry name" value="NUDIX"/>
    <property type="match status" value="1"/>
</dbReference>
<dbReference type="OrthoDB" id="9786141at2"/>
<evidence type="ECO:0000256" key="2">
    <source>
        <dbReference type="RuleBase" id="RU003476"/>
    </source>
</evidence>
<dbReference type="PROSITE" id="PS00893">
    <property type="entry name" value="NUDIX_BOX"/>
    <property type="match status" value="1"/>
</dbReference>
<gene>
    <name evidence="4" type="ORF">SAMN05216463_103115</name>
</gene>
<organism evidence="4 5">
    <name type="scientific">Xylanibacter ruminicola</name>
    <name type="common">Prevotella ruminicola</name>
    <dbReference type="NCBI Taxonomy" id="839"/>
    <lineage>
        <taxon>Bacteria</taxon>
        <taxon>Pseudomonadati</taxon>
        <taxon>Bacteroidota</taxon>
        <taxon>Bacteroidia</taxon>
        <taxon>Bacteroidales</taxon>
        <taxon>Prevotellaceae</taxon>
        <taxon>Xylanibacter</taxon>
    </lineage>
</organism>
<proteinExistence type="inferred from homology"/>
<dbReference type="InterPro" id="IPR020476">
    <property type="entry name" value="Nudix_hydrolase"/>
</dbReference>
<dbReference type="InterPro" id="IPR020084">
    <property type="entry name" value="NUDIX_hydrolase_CS"/>
</dbReference>
<dbReference type="SUPFAM" id="SSF55811">
    <property type="entry name" value="Nudix"/>
    <property type="match status" value="1"/>
</dbReference>
<keyword evidence="1 2" id="KW-0378">Hydrolase</keyword>
<feature type="domain" description="Nudix hydrolase" evidence="3">
    <location>
        <begin position="10"/>
        <end position="141"/>
    </location>
</feature>
<dbReference type="GO" id="GO:0016787">
    <property type="term" value="F:hydrolase activity"/>
    <property type="evidence" value="ECO:0007669"/>
    <property type="project" value="UniProtKB-KW"/>
</dbReference>
<dbReference type="RefSeq" id="WP_073204938.1">
    <property type="nucleotide sequence ID" value="NZ_FRBD01000003.1"/>
</dbReference>
<evidence type="ECO:0000313" key="5">
    <source>
        <dbReference type="Proteomes" id="UP000184130"/>
    </source>
</evidence>
<dbReference type="PANTHER" id="PTHR43736:SF1">
    <property type="entry name" value="DIHYDRONEOPTERIN TRIPHOSPHATE DIPHOSPHATASE"/>
    <property type="match status" value="1"/>
</dbReference>
<reference evidence="4 5" key="1">
    <citation type="submission" date="2016-11" db="EMBL/GenBank/DDBJ databases">
        <authorList>
            <person name="Jaros S."/>
            <person name="Januszkiewicz K."/>
            <person name="Wedrychowicz H."/>
        </authorList>
    </citation>
    <scope>NUCLEOTIDE SEQUENCE [LARGE SCALE GENOMIC DNA]</scope>
    <source>
        <strain evidence="4 5">KHT3</strain>
    </source>
</reference>
<comment type="similarity">
    <text evidence="2">Belongs to the Nudix hydrolase family.</text>
</comment>
<accession>A0A1M6SCL7</accession>
<evidence type="ECO:0000313" key="4">
    <source>
        <dbReference type="EMBL" id="SHK42445.1"/>
    </source>
</evidence>
<evidence type="ECO:0000256" key="1">
    <source>
        <dbReference type="ARBA" id="ARBA00022801"/>
    </source>
</evidence>
<sequence length="145" mass="16405">MAYTYKYPRPAVTADCIVITREAEPKVLLIQRGSMPFKGGWAFPGGFMNMDETTEQCAIRELEEETGLRLSKIQQLGAYSKVDRDPRGRTVTVAYLAIVDEPIAVTGQDDAAKAEWWPLSDLPHLAFDHYDIMQDAIKVYNDMMK</sequence>
<dbReference type="InterPro" id="IPR015797">
    <property type="entry name" value="NUDIX_hydrolase-like_dom_sf"/>
</dbReference>
<evidence type="ECO:0000259" key="3">
    <source>
        <dbReference type="PROSITE" id="PS51462"/>
    </source>
</evidence>
<protein>
    <submittedName>
        <fullName evidence="4">8-oxo-dGTP diphosphatase</fullName>
    </submittedName>
</protein>
<dbReference type="PANTHER" id="PTHR43736">
    <property type="entry name" value="ADP-RIBOSE PYROPHOSPHATASE"/>
    <property type="match status" value="1"/>
</dbReference>
<dbReference type="PRINTS" id="PR00502">
    <property type="entry name" value="NUDIXFAMILY"/>
</dbReference>
<dbReference type="EMBL" id="FRBD01000003">
    <property type="protein sequence ID" value="SHK42445.1"/>
    <property type="molecule type" value="Genomic_DNA"/>
</dbReference>
<dbReference type="AlphaFoldDB" id="A0A1M6SCL7"/>
<dbReference type="Pfam" id="PF00293">
    <property type="entry name" value="NUDIX"/>
    <property type="match status" value="1"/>
</dbReference>